<evidence type="ECO:0000313" key="3">
    <source>
        <dbReference type="Proteomes" id="UP001341840"/>
    </source>
</evidence>
<proteinExistence type="predicted"/>
<keyword evidence="3" id="KW-1185">Reference proteome</keyword>
<feature type="compositionally biased region" description="Basic and acidic residues" evidence="1">
    <location>
        <begin position="1"/>
        <end position="19"/>
    </location>
</feature>
<name>A0ABU6WA95_9FABA</name>
<gene>
    <name evidence="2" type="ORF">PIB30_031123</name>
</gene>
<evidence type="ECO:0000313" key="2">
    <source>
        <dbReference type="EMBL" id="MED6182702.1"/>
    </source>
</evidence>
<organism evidence="2 3">
    <name type="scientific">Stylosanthes scabra</name>
    <dbReference type="NCBI Taxonomy" id="79078"/>
    <lineage>
        <taxon>Eukaryota</taxon>
        <taxon>Viridiplantae</taxon>
        <taxon>Streptophyta</taxon>
        <taxon>Embryophyta</taxon>
        <taxon>Tracheophyta</taxon>
        <taxon>Spermatophyta</taxon>
        <taxon>Magnoliopsida</taxon>
        <taxon>eudicotyledons</taxon>
        <taxon>Gunneridae</taxon>
        <taxon>Pentapetalae</taxon>
        <taxon>rosids</taxon>
        <taxon>fabids</taxon>
        <taxon>Fabales</taxon>
        <taxon>Fabaceae</taxon>
        <taxon>Papilionoideae</taxon>
        <taxon>50 kb inversion clade</taxon>
        <taxon>dalbergioids sensu lato</taxon>
        <taxon>Dalbergieae</taxon>
        <taxon>Pterocarpus clade</taxon>
        <taxon>Stylosanthes</taxon>
    </lineage>
</organism>
<protein>
    <submittedName>
        <fullName evidence="2">Uncharacterized protein</fullName>
    </submittedName>
</protein>
<accession>A0ABU6WA95</accession>
<dbReference type="Proteomes" id="UP001341840">
    <property type="component" value="Unassembled WGS sequence"/>
</dbReference>
<reference evidence="2 3" key="1">
    <citation type="journal article" date="2023" name="Plants (Basel)">
        <title>Bridging the Gap: Combining Genomics and Transcriptomics Approaches to Understand Stylosanthes scabra, an Orphan Legume from the Brazilian Caatinga.</title>
        <authorList>
            <person name="Ferreira-Neto J.R.C."/>
            <person name="da Silva M.D."/>
            <person name="Binneck E."/>
            <person name="de Melo N.F."/>
            <person name="da Silva R.H."/>
            <person name="de Melo A.L.T.M."/>
            <person name="Pandolfi V."/>
            <person name="Bustamante F.O."/>
            <person name="Brasileiro-Vidal A.C."/>
            <person name="Benko-Iseppon A.M."/>
        </authorList>
    </citation>
    <scope>NUCLEOTIDE SEQUENCE [LARGE SCALE GENOMIC DNA]</scope>
    <source>
        <tissue evidence="2">Leaves</tissue>
    </source>
</reference>
<dbReference type="EMBL" id="JASCZI010181375">
    <property type="protein sequence ID" value="MED6182702.1"/>
    <property type="molecule type" value="Genomic_DNA"/>
</dbReference>
<sequence length="194" mass="22070">MLSPTKKNEKKEKNKEKFGNRGNGAAARPEIAKTLHHRSHCAPAPSSWRVRTSRALSRWPWRACAVSLATFGRSYQVAWRVRALFLARPHGRAMAFVRPRPSTCCSRTSYWKDRAPAPLWPRARVSPFVHILGPHLRARPRDRHGAPARRPLLLKTVRPSLSFILLPFSLLSTKSSQLRISHTHTPPLLHCFSV</sequence>
<comment type="caution">
    <text evidence="2">The sequence shown here is derived from an EMBL/GenBank/DDBJ whole genome shotgun (WGS) entry which is preliminary data.</text>
</comment>
<feature type="region of interest" description="Disordered" evidence="1">
    <location>
        <begin position="1"/>
        <end position="26"/>
    </location>
</feature>
<evidence type="ECO:0000256" key="1">
    <source>
        <dbReference type="SAM" id="MobiDB-lite"/>
    </source>
</evidence>